<evidence type="ECO:0000313" key="5">
    <source>
        <dbReference type="Proteomes" id="UP000266701"/>
    </source>
</evidence>
<dbReference type="EMBL" id="VUAA01000037">
    <property type="protein sequence ID" value="KAA1252821.1"/>
    <property type="molecule type" value="Genomic_DNA"/>
</dbReference>
<reference evidence="1 6" key="4">
    <citation type="submission" date="2019-09" db="EMBL/GenBank/DDBJ databases">
        <authorList>
            <person name="Kritzky A."/>
            <person name="Schelkanova E.Y."/>
            <person name="Alkhova Z.V."/>
            <person name="Smirnova N.I."/>
        </authorList>
    </citation>
    <scope>NUCLEOTIDE SEQUENCE [LARGE SCALE GENOMIC DNA]</scope>
    <source>
        <strain evidence="1 6">M1526</strain>
    </source>
</reference>
<evidence type="ECO:0000313" key="6">
    <source>
        <dbReference type="Proteomes" id="UP000323225"/>
    </source>
</evidence>
<evidence type="ECO:0000313" key="2">
    <source>
        <dbReference type="EMBL" id="MVD23375.1"/>
    </source>
</evidence>
<dbReference type="Proteomes" id="UP000323583">
    <property type="component" value="Unassembled WGS sequence"/>
</dbReference>
<dbReference type="EMBL" id="VSGZ01000044">
    <property type="protein sequence ID" value="TXY89695.1"/>
    <property type="molecule type" value="Genomic_DNA"/>
</dbReference>
<sequence length="61" mass="7160">MVMHPNMVVRNEGKPPDYRENVTEIPVCIRQKQPHKCRMDKIKPEQTITFTLAVRAGCYFN</sequence>
<dbReference type="EMBL" id="QZRB01000010">
    <property type="protein sequence ID" value="MVD23375.1"/>
    <property type="molecule type" value="Genomic_DNA"/>
</dbReference>
<organism evidence="3 5">
    <name type="scientific">Vibrio cholerae</name>
    <dbReference type="NCBI Taxonomy" id="666"/>
    <lineage>
        <taxon>Bacteria</taxon>
        <taxon>Pseudomonadati</taxon>
        <taxon>Pseudomonadota</taxon>
        <taxon>Gammaproteobacteria</taxon>
        <taxon>Vibrionales</taxon>
        <taxon>Vibrionaceae</taxon>
        <taxon>Vibrio</taxon>
    </lineage>
</organism>
<reference evidence="3 5" key="1">
    <citation type="journal article" date="2017" name="Emerg. Infect. Dis.">
        <title>Carbapenemase VCC-1-Producing Vibrio cholerae in Coastal Waters of Germany.</title>
        <authorList>
            <person name="Hammerl J.A."/>
            <person name="Jackel C."/>
            <person name="Bortolaia V."/>
            <person name="Schwartz K."/>
            <person name="Bier N."/>
            <person name="Hendriksen R.S."/>
            <person name="Guerra B."/>
            <person name="Strauch E."/>
        </authorList>
    </citation>
    <scope>NUCLEOTIDE SEQUENCE [LARGE SCALE GENOMIC DNA]</scope>
    <source>
        <strain evidence="3 5">VN-2825</strain>
    </source>
</reference>
<dbReference type="Proteomes" id="UP000471242">
    <property type="component" value="Unassembled WGS sequence"/>
</dbReference>
<comment type="caution">
    <text evidence="3">The sequence shown here is derived from an EMBL/GenBank/DDBJ whole genome shotgun (WGS) entry which is preliminary data.</text>
</comment>
<proteinExistence type="predicted"/>
<reference evidence="4 7" key="3">
    <citation type="submission" date="2019-06" db="EMBL/GenBank/DDBJ databases">
        <title>Vibrio cholerae phylogeny based on whole-genome sequencing reveals genetic diversity and population strucutre.</title>
        <authorList>
            <person name="Zhiqiu Y."/>
            <person name="Bin L."/>
            <person name="Lingyan J."/>
        </authorList>
    </citation>
    <scope>NUCLEOTIDE SEQUENCE [LARGE SCALE GENOMIC DNA]</scope>
    <source>
        <strain evidence="4 7">N2768</strain>
    </source>
</reference>
<evidence type="ECO:0000313" key="1">
    <source>
        <dbReference type="EMBL" id="KAA1252821.1"/>
    </source>
</evidence>
<dbReference type="AlphaFoldDB" id="A0A0H6JMU4"/>
<evidence type="ECO:0000313" key="7">
    <source>
        <dbReference type="Proteomes" id="UP000323583"/>
    </source>
</evidence>
<dbReference type="EMBL" id="MCBA01000177">
    <property type="protein sequence ID" value="RGP83876.1"/>
    <property type="molecule type" value="Genomic_DNA"/>
</dbReference>
<evidence type="ECO:0000313" key="4">
    <source>
        <dbReference type="EMBL" id="TXY89695.1"/>
    </source>
</evidence>
<evidence type="ECO:0000313" key="8">
    <source>
        <dbReference type="Proteomes" id="UP000471242"/>
    </source>
</evidence>
<accession>A0A0H6JMU4</accession>
<protein>
    <submittedName>
        <fullName evidence="3">Uncharacterized protein</fullName>
    </submittedName>
</protein>
<dbReference type="Proteomes" id="UP000266701">
    <property type="component" value="Unassembled WGS sequence"/>
</dbReference>
<evidence type="ECO:0000313" key="3">
    <source>
        <dbReference type="EMBL" id="RGP83876.1"/>
    </source>
</evidence>
<dbReference type="KEGG" id="vcq:EN18_08510"/>
<reference evidence="2 8" key="2">
    <citation type="submission" date="2018-09" db="EMBL/GenBank/DDBJ databases">
        <title>Genomic epidemiology reveals two lineages of Vibrio cholerae that can cause global cholera epidemics despite absence of cholera toxin gene.</title>
        <authorList>
            <person name="Wang H."/>
            <person name="Zen W."/>
            <person name="Yu H."/>
            <person name="Zhang W."/>
            <person name="Pan J."/>
            <person name="Yang C."/>
            <person name="Cui Y."/>
        </authorList>
    </citation>
    <scope>NUCLEOTIDE SEQUENCE [LARGE SCALE GENOMIC DNA]</scope>
    <source>
        <strain evidence="2 8">00-1_S85</strain>
    </source>
</reference>
<gene>
    <name evidence="3" type="ORF">BC353_05020</name>
    <name evidence="2" type="ORF">D6U24_08405</name>
    <name evidence="1" type="ORF">F0M16_20745</name>
    <name evidence="4" type="ORF">FXE67_17280</name>
</gene>
<dbReference type="Proteomes" id="UP000323225">
    <property type="component" value="Unassembled WGS sequence"/>
</dbReference>
<name>A0A0H6JMU4_VIBCL</name>